<comment type="caution">
    <text evidence="3">The sequence shown here is derived from an EMBL/GenBank/DDBJ whole genome shotgun (WGS) entry which is preliminary data.</text>
</comment>
<dbReference type="Proteomes" id="UP000546162">
    <property type="component" value="Unassembled WGS sequence"/>
</dbReference>
<feature type="region of interest" description="Disordered" evidence="1">
    <location>
        <begin position="105"/>
        <end position="127"/>
    </location>
</feature>
<dbReference type="AlphaFoldDB" id="A0A7W7GWF6"/>
<evidence type="ECO:0000256" key="2">
    <source>
        <dbReference type="SAM" id="Phobius"/>
    </source>
</evidence>
<feature type="region of interest" description="Disordered" evidence="1">
    <location>
        <begin position="1"/>
        <end position="23"/>
    </location>
</feature>
<organism evidence="3 4">
    <name type="scientific">Actinoplanes octamycinicus</name>
    <dbReference type="NCBI Taxonomy" id="135948"/>
    <lineage>
        <taxon>Bacteria</taxon>
        <taxon>Bacillati</taxon>
        <taxon>Actinomycetota</taxon>
        <taxon>Actinomycetes</taxon>
        <taxon>Micromonosporales</taxon>
        <taxon>Micromonosporaceae</taxon>
        <taxon>Actinoplanes</taxon>
    </lineage>
</organism>
<evidence type="ECO:0000313" key="4">
    <source>
        <dbReference type="Proteomes" id="UP000546162"/>
    </source>
</evidence>
<dbReference type="RefSeq" id="WP_185040066.1">
    <property type="nucleotide sequence ID" value="NZ_BAABFG010000005.1"/>
</dbReference>
<feature type="transmembrane region" description="Helical" evidence="2">
    <location>
        <begin position="199"/>
        <end position="222"/>
    </location>
</feature>
<evidence type="ECO:0000256" key="1">
    <source>
        <dbReference type="SAM" id="MobiDB-lite"/>
    </source>
</evidence>
<reference evidence="3 4" key="1">
    <citation type="submission" date="2020-08" db="EMBL/GenBank/DDBJ databases">
        <title>Sequencing the genomes of 1000 actinobacteria strains.</title>
        <authorList>
            <person name="Klenk H.-P."/>
        </authorList>
    </citation>
    <scope>NUCLEOTIDE SEQUENCE [LARGE SCALE GENOMIC DNA]</scope>
    <source>
        <strain evidence="3 4">DSM 45809</strain>
    </source>
</reference>
<dbReference type="EMBL" id="JACHNB010000001">
    <property type="protein sequence ID" value="MBB4739544.1"/>
    <property type="molecule type" value="Genomic_DNA"/>
</dbReference>
<keyword evidence="4" id="KW-1185">Reference proteome</keyword>
<evidence type="ECO:0000313" key="3">
    <source>
        <dbReference type="EMBL" id="MBB4739544.1"/>
    </source>
</evidence>
<feature type="compositionally biased region" description="Basic and acidic residues" evidence="1">
    <location>
        <begin position="225"/>
        <end position="234"/>
    </location>
</feature>
<proteinExistence type="predicted"/>
<keyword evidence="2" id="KW-0472">Membrane</keyword>
<sequence length="439" mass="46165">MADTEDEQGSAAEATVEAVPTDTEVQAVPFDTEVQAVPSDTEVQAVPFDTEVQAVPSDTEVQAVPFDTEVQAVPSDTEVQAVPFDTEVQAASSDTEVQVQPLDAKGDVRPFGTEGQAQPSDTGDVDKTEHAPLAQWASRVGARPQPAPGSGELQTPADPWPEPIQGLVPPIGQPPFAGVDLPGYAYPAPAPATPQRRHLGAVLAVTAVALLVGAAGVLVALWPDDKKGGPDGKKGSPVAAPSGAVTEKRAEATAGTTIPGSARPTTATPTGPAPLITPLNIFDVDPICGGEGYWPAQPKRAGKAPHPVLVYGDLGSGERMPFTMFETWFLHGKVKEATWSSQQDPAKIQLVACVDRVSVGAKLRTCTYTDPDRGTGTLFRASYRLHVYEAATGRKLLDKKLKGTEKDCPYTLRVPTDKKLFMQVSEDDLVAALGKLVEG</sequence>
<gene>
    <name evidence="3" type="ORF">BJY16_003003</name>
</gene>
<protein>
    <submittedName>
        <fullName evidence="3">Type 1 fimbria pilin</fullName>
    </submittedName>
</protein>
<feature type="compositionally biased region" description="Low complexity" evidence="1">
    <location>
        <begin position="264"/>
        <end position="274"/>
    </location>
</feature>
<name>A0A7W7GWF6_9ACTN</name>
<keyword evidence="2" id="KW-0812">Transmembrane</keyword>
<accession>A0A7W7GWF6</accession>
<keyword evidence="2" id="KW-1133">Transmembrane helix</keyword>
<feature type="region of interest" description="Disordered" evidence="1">
    <location>
        <begin position="225"/>
        <end position="274"/>
    </location>
</feature>